<dbReference type="EMBL" id="AP025628">
    <property type="protein sequence ID" value="BDG61443.1"/>
    <property type="molecule type" value="Genomic_DNA"/>
</dbReference>
<keyword evidence="3" id="KW-0949">S-adenosyl-L-methionine</keyword>
<dbReference type="SMART" id="SM00729">
    <property type="entry name" value="Elp3"/>
    <property type="match status" value="1"/>
</dbReference>
<dbReference type="PANTHER" id="PTHR13932">
    <property type="entry name" value="COPROPORPHYRINIGEN III OXIDASE"/>
    <property type="match status" value="1"/>
</dbReference>
<organism evidence="5 6">
    <name type="scientific">Caldinitratiruptor microaerophilus</name>
    <dbReference type="NCBI Taxonomy" id="671077"/>
    <lineage>
        <taxon>Bacteria</taxon>
        <taxon>Bacillati</taxon>
        <taxon>Bacillota</taxon>
        <taxon>Clostridia</taxon>
        <taxon>Eubacteriales</taxon>
        <taxon>Symbiobacteriaceae</taxon>
        <taxon>Caldinitratiruptor</taxon>
    </lineage>
</organism>
<dbReference type="Gene3D" id="3.30.750.200">
    <property type="match status" value="1"/>
</dbReference>
<dbReference type="GO" id="GO:0046872">
    <property type="term" value="F:metal ion binding"/>
    <property type="evidence" value="ECO:0007669"/>
    <property type="project" value="UniProtKB-UniRule"/>
</dbReference>
<evidence type="ECO:0000259" key="4">
    <source>
        <dbReference type="PROSITE" id="PS51918"/>
    </source>
</evidence>
<dbReference type="GO" id="GO:0051539">
    <property type="term" value="F:4 iron, 4 sulfur cluster binding"/>
    <property type="evidence" value="ECO:0007669"/>
    <property type="project" value="UniProtKB-UniRule"/>
</dbReference>
<comment type="function">
    <text evidence="3">Probably acts as a heme chaperone, transferring heme to an unknown acceptor. Binds one molecule of heme per monomer, possibly covalently. Binds 1 [4Fe-4S] cluster. The cluster is coordinated with 3 cysteines and an exchangeable S-adenosyl-L-methionine.</text>
</comment>
<dbReference type="PANTHER" id="PTHR13932:SF5">
    <property type="entry name" value="RADICAL S-ADENOSYL METHIONINE DOMAIN-CONTAINING PROTEIN 1, MITOCHONDRIAL"/>
    <property type="match status" value="1"/>
</dbReference>
<keyword evidence="3" id="KW-0411">Iron-sulfur</keyword>
<dbReference type="PROSITE" id="PS51918">
    <property type="entry name" value="RADICAL_SAM"/>
    <property type="match status" value="1"/>
</dbReference>
<evidence type="ECO:0000313" key="5">
    <source>
        <dbReference type="EMBL" id="BDG61443.1"/>
    </source>
</evidence>
<comment type="subcellular location">
    <subcellularLocation>
        <location evidence="3">Cytoplasm</location>
    </subcellularLocation>
</comment>
<keyword evidence="3" id="KW-0004">4Fe-4S</keyword>
<dbReference type="Pfam" id="PF06969">
    <property type="entry name" value="HemN_C"/>
    <property type="match status" value="1"/>
</dbReference>
<comment type="similarity">
    <text evidence="1">Belongs to the anaerobic coproporphyrinogen-III oxidase family. HemW subfamily.</text>
</comment>
<dbReference type="InterPro" id="IPR007197">
    <property type="entry name" value="rSAM"/>
</dbReference>
<feature type="domain" description="Radical SAM core" evidence="4">
    <location>
        <begin position="1"/>
        <end position="251"/>
    </location>
</feature>
<dbReference type="InterPro" id="IPR058240">
    <property type="entry name" value="rSAM_sf"/>
</dbReference>
<dbReference type="InterPro" id="IPR034505">
    <property type="entry name" value="Coproporphyrinogen-III_oxidase"/>
</dbReference>
<evidence type="ECO:0000313" key="6">
    <source>
        <dbReference type="Proteomes" id="UP001163687"/>
    </source>
</evidence>
<dbReference type="RefSeq" id="WP_264842091.1">
    <property type="nucleotide sequence ID" value="NZ_AP025628.1"/>
</dbReference>
<sequence length="395" mass="43998">MRPIALYVHIPYCPRKCLYCDFNSHAGTARAEHEAYVAALEREMEHWARRFASGRLPAPAPGFPAGDPVVPTVFVGGGTPTQLDADLLARVVRRVRELFPVAPDAEFTVEANPGSVDVEGEKLAAAREAGANRISLGVQAVQDDLLRRLGRVHTAREAEEAVRLARLAGFRNLNLDLMYGLPGQTTDQFRETLEWAVAQGPEHVSAYSLIVEEGTAFHALYEAGRLSLPPEEEEEAMDRLAGSFLAAHGYERYEVSNYARPGYRCRHNLVYWRNEEYLGLGAGAHSYLGGRRFWNVRLPAAYRQAVRERGTAEEGGEALDLPVQMAETMILGLRLTDGVEEERFLRRFGRSLAEVYGTVLGRLERAGLMARAGGRWRLTPRGLRLGNRVWAEFLP</sequence>
<keyword evidence="3" id="KW-0963">Cytoplasm</keyword>
<dbReference type="AlphaFoldDB" id="A0AA35G9G8"/>
<dbReference type="SFLD" id="SFLDF00562">
    <property type="entry name" value="HemN-like__clustered_with_heat"/>
    <property type="match status" value="1"/>
</dbReference>
<dbReference type="Proteomes" id="UP001163687">
    <property type="component" value="Chromosome"/>
</dbReference>
<name>A0AA35G9G8_9FIRM</name>
<dbReference type="GO" id="GO:0004109">
    <property type="term" value="F:coproporphyrinogen oxidase activity"/>
    <property type="evidence" value="ECO:0007669"/>
    <property type="project" value="InterPro"/>
</dbReference>
<keyword evidence="3" id="KW-0479">Metal-binding</keyword>
<proteinExistence type="inferred from homology"/>
<dbReference type="Pfam" id="PF04055">
    <property type="entry name" value="Radical_SAM"/>
    <property type="match status" value="1"/>
</dbReference>
<dbReference type="InterPro" id="IPR010723">
    <property type="entry name" value="HemN_C"/>
</dbReference>
<keyword evidence="6" id="KW-1185">Reference proteome</keyword>
<dbReference type="SFLD" id="SFLDG01065">
    <property type="entry name" value="anaerobic_coproporphyrinogen-I"/>
    <property type="match status" value="1"/>
</dbReference>
<evidence type="ECO:0000256" key="3">
    <source>
        <dbReference type="RuleBase" id="RU364116"/>
    </source>
</evidence>
<protein>
    <recommendedName>
        <fullName evidence="2 3">Heme chaperone HemW</fullName>
    </recommendedName>
</protein>
<dbReference type="SFLD" id="SFLDS00029">
    <property type="entry name" value="Radical_SAM"/>
    <property type="match status" value="1"/>
</dbReference>
<dbReference type="CDD" id="cd01335">
    <property type="entry name" value="Radical_SAM"/>
    <property type="match status" value="1"/>
</dbReference>
<gene>
    <name evidence="5" type="primary">hemN</name>
    <name evidence="5" type="ORF">caldi_25330</name>
</gene>
<dbReference type="SFLD" id="SFLDF00288">
    <property type="entry name" value="HemN-like__clustered_with_nucl"/>
    <property type="match status" value="1"/>
</dbReference>
<keyword evidence="3" id="KW-0408">Iron</keyword>
<keyword evidence="3" id="KW-0143">Chaperone</keyword>
<dbReference type="KEGG" id="cmic:caldi_25330"/>
<evidence type="ECO:0000256" key="2">
    <source>
        <dbReference type="ARBA" id="ARBA00017228"/>
    </source>
</evidence>
<reference evidence="5" key="1">
    <citation type="submission" date="2022-03" db="EMBL/GenBank/DDBJ databases">
        <title>Complete genome sequence of Caldinitratiruptor microaerophilus.</title>
        <authorList>
            <person name="Mukaiyama R."/>
            <person name="Nishiyama T."/>
            <person name="Ueda K."/>
        </authorList>
    </citation>
    <scope>NUCLEOTIDE SEQUENCE</scope>
    <source>
        <strain evidence="5">JCM 16183</strain>
    </source>
</reference>
<dbReference type="InterPro" id="IPR004559">
    <property type="entry name" value="HemW-like"/>
</dbReference>
<dbReference type="GO" id="GO:0006779">
    <property type="term" value="P:porphyrin-containing compound biosynthetic process"/>
    <property type="evidence" value="ECO:0007669"/>
    <property type="project" value="InterPro"/>
</dbReference>
<dbReference type="InterPro" id="IPR006638">
    <property type="entry name" value="Elp3/MiaA/NifB-like_rSAM"/>
</dbReference>
<dbReference type="SUPFAM" id="SSF102114">
    <property type="entry name" value="Radical SAM enzymes"/>
    <property type="match status" value="1"/>
</dbReference>
<dbReference type="SFLD" id="SFLDG01082">
    <property type="entry name" value="B12-binding_domain_containing"/>
    <property type="match status" value="1"/>
</dbReference>
<keyword evidence="3" id="KW-0349">Heme</keyword>
<accession>A0AA35G9G8</accession>
<evidence type="ECO:0000256" key="1">
    <source>
        <dbReference type="ARBA" id="ARBA00006100"/>
    </source>
</evidence>
<dbReference type="GO" id="GO:0005737">
    <property type="term" value="C:cytoplasm"/>
    <property type="evidence" value="ECO:0007669"/>
    <property type="project" value="UniProtKB-SubCell"/>
</dbReference>
<dbReference type="NCBIfam" id="TIGR00539">
    <property type="entry name" value="hemN_rel"/>
    <property type="match status" value="1"/>
</dbReference>